<dbReference type="Gene3D" id="1.10.10.60">
    <property type="entry name" value="Homeodomain-like"/>
    <property type="match status" value="1"/>
</dbReference>
<dbReference type="InterPro" id="IPR036271">
    <property type="entry name" value="Tet_transcr_reg_TetR-rel_C_sf"/>
</dbReference>
<evidence type="ECO:0000313" key="7">
    <source>
        <dbReference type="Proteomes" id="UP000199323"/>
    </source>
</evidence>
<dbReference type="STRING" id="380248.SAMN05216251_104304"/>
<keyword evidence="2 4" id="KW-0238">DNA-binding</keyword>
<dbReference type="EMBL" id="FONG01000004">
    <property type="protein sequence ID" value="SFE66947.1"/>
    <property type="molecule type" value="Genomic_DNA"/>
</dbReference>
<dbReference type="Proteomes" id="UP000199323">
    <property type="component" value="Unassembled WGS sequence"/>
</dbReference>
<name>A0A1I2CF00_9ACTN</name>
<dbReference type="Gene3D" id="1.10.357.10">
    <property type="entry name" value="Tetracycline Repressor, domain 2"/>
    <property type="match status" value="1"/>
</dbReference>
<evidence type="ECO:0000256" key="4">
    <source>
        <dbReference type="PROSITE-ProRule" id="PRU00335"/>
    </source>
</evidence>
<dbReference type="PROSITE" id="PS50977">
    <property type="entry name" value="HTH_TETR_2"/>
    <property type="match status" value="1"/>
</dbReference>
<keyword evidence="7" id="KW-1185">Reference proteome</keyword>
<dbReference type="InterPro" id="IPR001647">
    <property type="entry name" value="HTH_TetR"/>
</dbReference>
<dbReference type="GO" id="GO:0003700">
    <property type="term" value="F:DNA-binding transcription factor activity"/>
    <property type="evidence" value="ECO:0007669"/>
    <property type="project" value="TreeGrafter"/>
</dbReference>
<reference evidence="6 7" key="1">
    <citation type="submission" date="2016-10" db="EMBL/GenBank/DDBJ databases">
        <authorList>
            <person name="de Groot N.N."/>
        </authorList>
    </citation>
    <scope>NUCLEOTIDE SEQUENCE [LARGE SCALE GENOMIC DNA]</scope>
    <source>
        <strain evidence="6 7">CGMCC 4.3510</strain>
    </source>
</reference>
<dbReference type="AlphaFoldDB" id="A0A1I2CF00"/>
<organism evidence="6 7">
    <name type="scientific">Actinacidiphila alni</name>
    <dbReference type="NCBI Taxonomy" id="380248"/>
    <lineage>
        <taxon>Bacteria</taxon>
        <taxon>Bacillati</taxon>
        <taxon>Actinomycetota</taxon>
        <taxon>Actinomycetes</taxon>
        <taxon>Kitasatosporales</taxon>
        <taxon>Streptomycetaceae</taxon>
        <taxon>Actinacidiphila</taxon>
    </lineage>
</organism>
<evidence type="ECO:0000259" key="5">
    <source>
        <dbReference type="PROSITE" id="PS50977"/>
    </source>
</evidence>
<dbReference type="RefSeq" id="WP_265737087.1">
    <property type="nucleotide sequence ID" value="NZ_FONG01000004.1"/>
</dbReference>
<sequence>MTAAAPAPRGRAASRGRIDKRQAILDAAFTVFANRGYAGACMEEIAEVAGVAKHTVYNHLGDKESLFHAAMEAAGSAVMAENLALAEQLTVDQSAVASTAGGQADPVRTRLEDVGRLLLHQCCDPRSWALRRLLHAEITRFPDLLEAVWGRGADRLRQTLADRMARLSLAGLLRPCDPVEAAEQFLALLTGPMEARSQLGTRPVPDAERELVAHAAVSTFLRAYRDAAPGASPSPSSLPATA</sequence>
<gene>
    <name evidence="6" type="ORF">SAMN05216251_104304</name>
</gene>
<dbReference type="InterPro" id="IPR039536">
    <property type="entry name" value="TetR_C_Proteobacteria"/>
</dbReference>
<protein>
    <submittedName>
        <fullName evidence="6">Transcriptional regulator, TetR family</fullName>
    </submittedName>
</protein>
<feature type="DNA-binding region" description="H-T-H motif" evidence="4">
    <location>
        <begin position="41"/>
        <end position="60"/>
    </location>
</feature>
<dbReference type="InterPro" id="IPR009057">
    <property type="entry name" value="Homeodomain-like_sf"/>
</dbReference>
<dbReference type="PANTHER" id="PTHR30055">
    <property type="entry name" value="HTH-TYPE TRANSCRIPTIONAL REGULATOR RUTR"/>
    <property type="match status" value="1"/>
</dbReference>
<evidence type="ECO:0000313" key="6">
    <source>
        <dbReference type="EMBL" id="SFE66947.1"/>
    </source>
</evidence>
<dbReference type="GO" id="GO:0000976">
    <property type="term" value="F:transcription cis-regulatory region binding"/>
    <property type="evidence" value="ECO:0007669"/>
    <property type="project" value="TreeGrafter"/>
</dbReference>
<dbReference type="PRINTS" id="PR00455">
    <property type="entry name" value="HTHTETR"/>
</dbReference>
<dbReference type="SUPFAM" id="SSF46689">
    <property type="entry name" value="Homeodomain-like"/>
    <property type="match status" value="1"/>
</dbReference>
<dbReference type="InterPro" id="IPR050109">
    <property type="entry name" value="HTH-type_TetR-like_transc_reg"/>
</dbReference>
<evidence type="ECO:0000256" key="3">
    <source>
        <dbReference type="ARBA" id="ARBA00023163"/>
    </source>
</evidence>
<dbReference type="Pfam" id="PF14246">
    <property type="entry name" value="TetR_C_7"/>
    <property type="match status" value="1"/>
</dbReference>
<accession>A0A1I2CF00</accession>
<feature type="domain" description="HTH tetR-type" evidence="5">
    <location>
        <begin position="18"/>
        <end position="78"/>
    </location>
</feature>
<dbReference type="SUPFAM" id="SSF48498">
    <property type="entry name" value="Tetracyclin repressor-like, C-terminal domain"/>
    <property type="match status" value="1"/>
</dbReference>
<evidence type="ECO:0000256" key="1">
    <source>
        <dbReference type="ARBA" id="ARBA00023015"/>
    </source>
</evidence>
<keyword evidence="3" id="KW-0804">Transcription</keyword>
<dbReference type="Pfam" id="PF00440">
    <property type="entry name" value="TetR_N"/>
    <property type="match status" value="1"/>
</dbReference>
<dbReference type="PANTHER" id="PTHR30055:SF146">
    <property type="entry name" value="HTH-TYPE TRANSCRIPTIONAL DUAL REGULATOR CECR"/>
    <property type="match status" value="1"/>
</dbReference>
<dbReference type="FunFam" id="1.10.10.60:FF:000141">
    <property type="entry name" value="TetR family transcriptional regulator"/>
    <property type="match status" value="1"/>
</dbReference>
<keyword evidence="1" id="KW-0805">Transcription regulation</keyword>
<evidence type="ECO:0000256" key="2">
    <source>
        <dbReference type="ARBA" id="ARBA00023125"/>
    </source>
</evidence>
<dbReference type="GO" id="GO:0045892">
    <property type="term" value="P:negative regulation of DNA-templated transcription"/>
    <property type="evidence" value="ECO:0007669"/>
    <property type="project" value="UniProtKB-ARBA"/>
</dbReference>
<proteinExistence type="predicted"/>